<protein>
    <submittedName>
        <fullName evidence="1">Cobyrinic acid a,c-diamide synthase</fullName>
    </submittedName>
</protein>
<comment type="caution">
    <text evidence="1">The sequence shown here is derived from an EMBL/GenBank/DDBJ whole genome shotgun (WGS) entry which is preliminary data.</text>
</comment>
<dbReference type="SUPFAM" id="SSF52540">
    <property type="entry name" value="P-loop containing nucleoside triphosphate hydrolases"/>
    <property type="match status" value="1"/>
</dbReference>
<evidence type="ECO:0000313" key="2">
    <source>
        <dbReference type="Proteomes" id="UP000018130"/>
    </source>
</evidence>
<accession>T2JM76</accession>
<gene>
    <name evidence="1" type="ORF">CWATWH0402_4019</name>
</gene>
<reference evidence="1 2" key="1">
    <citation type="submission" date="2013-01" db="EMBL/GenBank/DDBJ databases">
        <authorList>
            <person name="Bench S."/>
        </authorList>
    </citation>
    <scope>NUCLEOTIDE SEQUENCE [LARGE SCALE GENOMIC DNA]</scope>
    <source>
        <strain evidence="1 2">WH 0402</strain>
    </source>
</reference>
<dbReference type="InterPro" id="IPR027417">
    <property type="entry name" value="P-loop_NTPase"/>
</dbReference>
<name>T2JM76_CROWT</name>
<evidence type="ECO:0000313" key="1">
    <source>
        <dbReference type="EMBL" id="CCQ66350.1"/>
    </source>
</evidence>
<reference evidence="1 2" key="2">
    <citation type="submission" date="2013-09" db="EMBL/GenBank/DDBJ databases">
        <title>Whole genome comparison of six Crocosphaera watsonii strains with differing phenotypes.</title>
        <authorList>
            <person name="Bench S.R."/>
            <person name="Heller P."/>
            <person name="Frank I."/>
            <person name="Arciniega M."/>
            <person name="Shilova I.N."/>
            <person name="Zehr J.P."/>
        </authorList>
    </citation>
    <scope>NUCLEOTIDE SEQUENCE [LARGE SCALE GENOMIC DNA]</scope>
    <source>
        <strain evidence="1 2">WH 0402</strain>
    </source>
</reference>
<proteinExistence type="predicted"/>
<dbReference type="EMBL" id="CAQN01000411">
    <property type="protein sequence ID" value="CCQ66350.1"/>
    <property type="molecule type" value="Genomic_DNA"/>
</dbReference>
<dbReference type="AlphaFoldDB" id="T2JM76"/>
<dbReference type="Gene3D" id="3.40.50.300">
    <property type="entry name" value="P-loop containing nucleotide triphosphate hydrolases"/>
    <property type="match status" value="1"/>
</dbReference>
<dbReference type="Proteomes" id="UP000018130">
    <property type="component" value="Unassembled WGS sequence"/>
</dbReference>
<organism evidence="1 2">
    <name type="scientific">Crocosphaera watsonii WH 0402</name>
    <dbReference type="NCBI Taxonomy" id="1284629"/>
    <lineage>
        <taxon>Bacteria</taxon>
        <taxon>Bacillati</taxon>
        <taxon>Cyanobacteriota</taxon>
        <taxon>Cyanophyceae</taxon>
        <taxon>Oscillatoriophycideae</taxon>
        <taxon>Chroococcales</taxon>
        <taxon>Aphanothecaceae</taxon>
        <taxon>Crocosphaera</taxon>
    </lineage>
</organism>
<sequence>MGFYLIGGGLLSRYYNRVMRRVQTDFTPQQLFKTSIPMDVNVAKAVDNFMPVVTSMPNSSGSKAFNKLAEEFLSKLPS</sequence>